<dbReference type="InterPro" id="IPR051132">
    <property type="entry name" value="3-5_Exonuclease_domain"/>
</dbReference>
<sequence>MIPLPLLRRLGTYVIDLDGANVKVSVEDHGVMVDSCVAELRQLFSHLEESSVVPVVAIDIKYLPRKLGPIYYDAALLILCVRTRCLIVQLTHTSPLPESITELLRDENVFFVGTGDQNGFETLLEWTGMHGCKTVVDLGKMVTRFLYNPDIETAGLFQLARKLINLRLEETESGTFSDWGARVFSYEQVKLAIQNAYAVYQIATFLFKVFVNEHFGLDPIKYCEKLPLVRQAKHRLPTFESVSREIIIQRMMLVAHSNILVKLERTRQQFLIDYFGVTYEIPFRLGGHTIDLKVTVEDWRALSEDAIAELRGLSFHLEKSTVVPLVAFDIKYVPGCSDAALLIFFVETRCVIVKLLHTCPFPELITDFLSDQNLIFVGTGDDIDFKTLLEWTQKKGCKTAVEVGHFAAKVLKKPSLDGYGLVGLANEVGLSFQEPESKTFSDWGASNFSHEQVKLAIYNAFASYQISAKLLKSLQGLISS</sequence>
<keyword evidence="1" id="KW-0540">Nuclease</keyword>
<comment type="caution">
    <text evidence="3">The sequence shown here is derived from an EMBL/GenBank/DDBJ whole genome shotgun (WGS) entry which is preliminary data.</text>
</comment>
<evidence type="ECO:0000313" key="4">
    <source>
        <dbReference type="Proteomes" id="UP000516437"/>
    </source>
</evidence>
<evidence type="ECO:0008006" key="5">
    <source>
        <dbReference type="Google" id="ProtNLM"/>
    </source>
</evidence>
<dbReference type="PANTHER" id="PTHR13620:SF121">
    <property type="entry name" value="EMB|CAB82946.1-RELATED"/>
    <property type="match status" value="1"/>
</dbReference>
<gene>
    <name evidence="3" type="ORF">CJ030_MR1G020884</name>
</gene>
<accession>A0A6A1WQ35</accession>
<evidence type="ECO:0000256" key="2">
    <source>
        <dbReference type="ARBA" id="ARBA00022801"/>
    </source>
</evidence>
<protein>
    <recommendedName>
        <fullName evidence="5">3'-5' exonuclease domain-containing protein</fullName>
    </recommendedName>
</protein>
<dbReference type="OrthoDB" id="446462at2759"/>
<dbReference type="SUPFAM" id="SSF53098">
    <property type="entry name" value="Ribonuclease H-like"/>
    <property type="match status" value="2"/>
</dbReference>
<dbReference type="AlphaFoldDB" id="A0A6A1WQ35"/>
<dbReference type="GO" id="GO:0005737">
    <property type="term" value="C:cytoplasm"/>
    <property type="evidence" value="ECO:0007669"/>
    <property type="project" value="TreeGrafter"/>
</dbReference>
<evidence type="ECO:0000313" key="3">
    <source>
        <dbReference type="EMBL" id="KAB1227391.1"/>
    </source>
</evidence>
<dbReference type="InterPro" id="IPR012337">
    <property type="entry name" value="RNaseH-like_sf"/>
</dbReference>
<dbReference type="Proteomes" id="UP000516437">
    <property type="component" value="Chromosome 1"/>
</dbReference>
<dbReference type="EMBL" id="RXIC02000019">
    <property type="protein sequence ID" value="KAB1227391.1"/>
    <property type="molecule type" value="Genomic_DNA"/>
</dbReference>
<dbReference type="GO" id="GO:0005634">
    <property type="term" value="C:nucleus"/>
    <property type="evidence" value="ECO:0007669"/>
    <property type="project" value="TreeGrafter"/>
</dbReference>
<organism evidence="3 4">
    <name type="scientific">Morella rubra</name>
    <name type="common">Chinese bayberry</name>
    <dbReference type="NCBI Taxonomy" id="262757"/>
    <lineage>
        <taxon>Eukaryota</taxon>
        <taxon>Viridiplantae</taxon>
        <taxon>Streptophyta</taxon>
        <taxon>Embryophyta</taxon>
        <taxon>Tracheophyta</taxon>
        <taxon>Spermatophyta</taxon>
        <taxon>Magnoliopsida</taxon>
        <taxon>eudicotyledons</taxon>
        <taxon>Gunneridae</taxon>
        <taxon>Pentapetalae</taxon>
        <taxon>rosids</taxon>
        <taxon>fabids</taxon>
        <taxon>Fagales</taxon>
        <taxon>Myricaceae</taxon>
        <taxon>Morella</taxon>
    </lineage>
</organism>
<dbReference type="InterPro" id="IPR036397">
    <property type="entry name" value="RNaseH_sf"/>
</dbReference>
<name>A0A6A1WQ35_9ROSI</name>
<keyword evidence="4" id="KW-1185">Reference proteome</keyword>
<dbReference type="GO" id="GO:0008408">
    <property type="term" value="F:3'-5' exonuclease activity"/>
    <property type="evidence" value="ECO:0007669"/>
    <property type="project" value="TreeGrafter"/>
</dbReference>
<reference evidence="3 4" key="1">
    <citation type="journal article" date="2019" name="Plant Biotechnol. J.">
        <title>The red bayberry genome and genetic basis of sex determination.</title>
        <authorList>
            <person name="Jia H.M."/>
            <person name="Jia H.J."/>
            <person name="Cai Q.L."/>
            <person name="Wang Y."/>
            <person name="Zhao H.B."/>
            <person name="Yang W.F."/>
            <person name="Wang G.Y."/>
            <person name="Li Y.H."/>
            <person name="Zhan D.L."/>
            <person name="Shen Y.T."/>
            <person name="Niu Q.F."/>
            <person name="Chang L."/>
            <person name="Qiu J."/>
            <person name="Zhao L."/>
            <person name="Xie H.B."/>
            <person name="Fu W.Y."/>
            <person name="Jin J."/>
            <person name="Li X.W."/>
            <person name="Jiao Y."/>
            <person name="Zhou C.C."/>
            <person name="Tu T."/>
            <person name="Chai C.Y."/>
            <person name="Gao J.L."/>
            <person name="Fan L.J."/>
            <person name="van de Weg E."/>
            <person name="Wang J.Y."/>
            <person name="Gao Z.S."/>
        </authorList>
    </citation>
    <scope>NUCLEOTIDE SEQUENCE [LARGE SCALE GENOMIC DNA]</scope>
    <source>
        <tissue evidence="3">Leaves</tissue>
    </source>
</reference>
<dbReference type="PANTHER" id="PTHR13620">
    <property type="entry name" value="3-5 EXONUCLEASE"/>
    <property type="match status" value="1"/>
</dbReference>
<dbReference type="Gene3D" id="3.30.420.10">
    <property type="entry name" value="Ribonuclease H-like superfamily/Ribonuclease H"/>
    <property type="match status" value="2"/>
</dbReference>
<evidence type="ECO:0000256" key="1">
    <source>
        <dbReference type="ARBA" id="ARBA00022722"/>
    </source>
</evidence>
<keyword evidence="2" id="KW-0378">Hydrolase</keyword>
<proteinExistence type="predicted"/>
<dbReference type="GO" id="GO:0003676">
    <property type="term" value="F:nucleic acid binding"/>
    <property type="evidence" value="ECO:0007669"/>
    <property type="project" value="InterPro"/>
</dbReference>